<accession>A0AAW1EZ66</accession>
<name>A0AAW1EZ66_ZOAVI</name>
<protein>
    <submittedName>
        <fullName evidence="2">Uncharacterized protein</fullName>
    </submittedName>
</protein>
<dbReference type="Proteomes" id="UP001488805">
    <property type="component" value="Unassembled WGS sequence"/>
</dbReference>
<dbReference type="EMBL" id="JBCEZU010000112">
    <property type="protein sequence ID" value="KAK9527915.1"/>
    <property type="molecule type" value="Genomic_DNA"/>
</dbReference>
<feature type="compositionally biased region" description="Basic and acidic residues" evidence="1">
    <location>
        <begin position="10"/>
        <end position="23"/>
    </location>
</feature>
<gene>
    <name evidence="2" type="ORF">VZT92_014431</name>
</gene>
<keyword evidence="3" id="KW-1185">Reference proteome</keyword>
<feature type="region of interest" description="Disordered" evidence="1">
    <location>
        <begin position="1"/>
        <end position="23"/>
    </location>
</feature>
<organism evidence="2 3">
    <name type="scientific">Zoarces viviparus</name>
    <name type="common">Viviparous eelpout</name>
    <name type="synonym">Blennius viviparus</name>
    <dbReference type="NCBI Taxonomy" id="48416"/>
    <lineage>
        <taxon>Eukaryota</taxon>
        <taxon>Metazoa</taxon>
        <taxon>Chordata</taxon>
        <taxon>Craniata</taxon>
        <taxon>Vertebrata</taxon>
        <taxon>Euteleostomi</taxon>
        <taxon>Actinopterygii</taxon>
        <taxon>Neopterygii</taxon>
        <taxon>Teleostei</taxon>
        <taxon>Neoteleostei</taxon>
        <taxon>Acanthomorphata</taxon>
        <taxon>Eupercaria</taxon>
        <taxon>Perciformes</taxon>
        <taxon>Cottioidei</taxon>
        <taxon>Zoarcales</taxon>
        <taxon>Zoarcidae</taxon>
        <taxon>Zoarcinae</taxon>
        <taxon>Zoarces</taxon>
    </lineage>
</organism>
<proteinExistence type="predicted"/>
<evidence type="ECO:0000313" key="3">
    <source>
        <dbReference type="Proteomes" id="UP001488805"/>
    </source>
</evidence>
<evidence type="ECO:0000256" key="1">
    <source>
        <dbReference type="SAM" id="MobiDB-lite"/>
    </source>
</evidence>
<reference evidence="2 3" key="1">
    <citation type="journal article" date="2024" name="Genome Biol. Evol.">
        <title>Chromosome-level genome assembly of the viviparous eelpout Zoarces viviparus.</title>
        <authorList>
            <person name="Fuhrmann N."/>
            <person name="Brasseur M.V."/>
            <person name="Bakowski C.E."/>
            <person name="Podsiadlowski L."/>
            <person name="Prost S."/>
            <person name="Krehenwinkel H."/>
            <person name="Mayer C."/>
        </authorList>
    </citation>
    <scope>NUCLEOTIDE SEQUENCE [LARGE SCALE GENOMIC DNA]</scope>
    <source>
        <strain evidence="2">NO-MEL_2022_Ind0_liver</strain>
    </source>
</reference>
<dbReference type="AlphaFoldDB" id="A0AAW1EZ66"/>
<comment type="caution">
    <text evidence="2">The sequence shown here is derived from an EMBL/GenBank/DDBJ whole genome shotgun (WGS) entry which is preliminary data.</text>
</comment>
<sequence length="99" mass="11008">MVGEVVEEEGNGRKAMDLASERKENGWTHMESAGCHGGLLSEGHRQYMKLTTLNEIFGANKGSGNGNKLSECEFQEIQDPSFWSKLCNLLKPQKCMKMA</sequence>
<evidence type="ECO:0000313" key="2">
    <source>
        <dbReference type="EMBL" id="KAK9527915.1"/>
    </source>
</evidence>